<evidence type="ECO:0000313" key="2">
    <source>
        <dbReference type="EMBL" id="MUH34916.1"/>
    </source>
</evidence>
<feature type="transmembrane region" description="Helical" evidence="1">
    <location>
        <begin position="103"/>
        <end position="125"/>
    </location>
</feature>
<comment type="caution">
    <text evidence="2">The sequence shown here is derived from an EMBL/GenBank/DDBJ whole genome shotgun (WGS) entry which is preliminary data.</text>
</comment>
<protein>
    <submittedName>
        <fullName evidence="2">Uncharacterized protein</fullName>
    </submittedName>
</protein>
<dbReference type="AlphaFoldDB" id="A0A7X2ZR80"/>
<dbReference type="EMBL" id="RCNR01000005">
    <property type="protein sequence ID" value="MUH34916.1"/>
    <property type="molecule type" value="Genomic_DNA"/>
</dbReference>
<feature type="transmembrane region" description="Helical" evidence="1">
    <location>
        <begin position="420"/>
        <end position="438"/>
    </location>
</feature>
<reference evidence="2 3" key="1">
    <citation type="journal article" date="2019" name="Mar. Drugs">
        <title>Comparative Genomics and CAZyme Genome Repertoires of Marine Zobellia amurskyensis KMM 3526(T) and Zobellia laminariae KMM 3676(T).</title>
        <authorList>
            <person name="Chernysheva N."/>
            <person name="Bystritskaya E."/>
            <person name="Stenkova A."/>
            <person name="Golovkin I."/>
            <person name="Nedashkovskaya O."/>
            <person name="Isaeva M."/>
        </authorList>
    </citation>
    <scope>NUCLEOTIDE SEQUENCE [LARGE SCALE GENOMIC DNA]</scope>
    <source>
        <strain evidence="2 3">KMM 3526</strain>
    </source>
</reference>
<organism evidence="2 3">
    <name type="scientific">Zobellia amurskyensis</name>
    <dbReference type="NCBI Taxonomy" id="248905"/>
    <lineage>
        <taxon>Bacteria</taxon>
        <taxon>Pseudomonadati</taxon>
        <taxon>Bacteroidota</taxon>
        <taxon>Flavobacteriia</taxon>
        <taxon>Flavobacteriales</taxon>
        <taxon>Flavobacteriaceae</taxon>
        <taxon>Zobellia</taxon>
    </lineage>
</organism>
<keyword evidence="1" id="KW-1133">Transmembrane helix</keyword>
<accession>A0A7X2ZR80</accession>
<feature type="transmembrane region" description="Helical" evidence="1">
    <location>
        <begin position="67"/>
        <end position="91"/>
    </location>
</feature>
<gene>
    <name evidence="2" type="ORF">D9O36_03605</name>
</gene>
<feature type="transmembrane region" description="Helical" evidence="1">
    <location>
        <begin position="168"/>
        <end position="189"/>
    </location>
</feature>
<proteinExistence type="predicted"/>
<keyword evidence="3" id="KW-1185">Reference proteome</keyword>
<feature type="transmembrane region" description="Helical" evidence="1">
    <location>
        <begin position="43"/>
        <end position="61"/>
    </location>
</feature>
<dbReference type="Proteomes" id="UP000540519">
    <property type="component" value="Unassembled WGS sequence"/>
</dbReference>
<evidence type="ECO:0000256" key="1">
    <source>
        <dbReference type="SAM" id="Phobius"/>
    </source>
</evidence>
<sequence>MIDLSDVNFKKVRKAILEYLELFLHPIKSWRKAYSSKSSSHRFVLKHTYYFLIFLVFIFAYDFSESIKILILEFLSIFLLVIPMLPAFIYWNSQLSRGKGWMNLFRVILIFKYQLYPFLIIFLLGAKRFGIDILLELFIPFACFSIISSLSIAPYLTRITKWSRFKWIITNIISFIFWYAILFGITSSIPVKIDSNSKSIFALYQKTFSKISPLTEISHFNYFESQKSWESIHENQYLLLLKYKNDSLFVFKRAQFLTHELKLVMIKKAMFDNYKNLLTLDSIKRANDPSYRTSPIEKPPNIEENYISPNMKTIDSFWLKFNDEFYNDIRLTQNIKDSAKFSFSQNYFKVLHEYLVTYDSIFKNDLPQLPIIDKLSDSELVINLEDGNFGILKDYDGLKNSEIKSSYKTHTNNINKYEKFLDILILTIVVVSTLYYTVMGRS</sequence>
<name>A0A7X2ZR80_9FLAO</name>
<keyword evidence="1" id="KW-0472">Membrane</keyword>
<evidence type="ECO:0000313" key="3">
    <source>
        <dbReference type="Proteomes" id="UP000540519"/>
    </source>
</evidence>
<keyword evidence="1" id="KW-0812">Transmembrane</keyword>
<feature type="transmembrane region" description="Helical" evidence="1">
    <location>
        <begin position="137"/>
        <end position="156"/>
    </location>
</feature>